<sequence>MASLSYKLYFSGKDDPRDGCLIIGEDTRPVFFELDTNAAPNYTVTTTISSDREPVAAFDWYNSTDFGLATIGNREMPMAQLVMPGSCPGARSFTSADGRQYEWRRCYNDPRSYELYAHPNVRIAYFRKFFQATPIGASHAYFEYSFDHPLLLLEALLALSLNRWLDWDT</sequence>
<organism evidence="1 2">
    <name type="scientific">Leucogyrophana mollusca</name>
    <dbReference type="NCBI Taxonomy" id="85980"/>
    <lineage>
        <taxon>Eukaryota</taxon>
        <taxon>Fungi</taxon>
        <taxon>Dikarya</taxon>
        <taxon>Basidiomycota</taxon>
        <taxon>Agaricomycotina</taxon>
        <taxon>Agaricomycetes</taxon>
        <taxon>Agaricomycetidae</taxon>
        <taxon>Boletales</taxon>
        <taxon>Boletales incertae sedis</taxon>
        <taxon>Leucogyrophana</taxon>
    </lineage>
</organism>
<proteinExistence type="predicted"/>
<evidence type="ECO:0000313" key="1">
    <source>
        <dbReference type="EMBL" id="KAH7922827.1"/>
    </source>
</evidence>
<dbReference type="EMBL" id="MU266471">
    <property type="protein sequence ID" value="KAH7922827.1"/>
    <property type="molecule type" value="Genomic_DNA"/>
</dbReference>
<keyword evidence="2" id="KW-1185">Reference proteome</keyword>
<accession>A0ACB8BBK4</accession>
<dbReference type="Proteomes" id="UP000790709">
    <property type="component" value="Unassembled WGS sequence"/>
</dbReference>
<evidence type="ECO:0000313" key="2">
    <source>
        <dbReference type="Proteomes" id="UP000790709"/>
    </source>
</evidence>
<reference evidence="1" key="1">
    <citation type="journal article" date="2021" name="New Phytol.">
        <title>Evolutionary innovations through gain and loss of genes in the ectomycorrhizal Boletales.</title>
        <authorList>
            <person name="Wu G."/>
            <person name="Miyauchi S."/>
            <person name="Morin E."/>
            <person name="Kuo A."/>
            <person name="Drula E."/>
            <person name="Varga T."/>
            <person name="Kohler A."/>
            <person name="Feng B."/>
            <person name="Cao Y."/>
            <person name="Lipzen A."/>
            <person name="Daum C."/>
            <person name="Hundley H."/>
            <person name="Pangilinan J."/>
            <person name="Johnson J."/>
            <person name="Barry K."/>
            <person name="LaButti K."/>
            <person name="Ng V."/>
            <person name="Ahrendt S."/>
            <person name="Min B."/>
            <person name="Choi I.G."/>
            <person name="Park H."/>
            <person name="Plett J.M."/>
            <person name="Magnuson J."/>
            <person name="Spatafora J.W."/>
            <person name="Nagy L.G."/>
            <person name="Henrissat B."/>
            <person name="Grigoriev I.V."/>
            <person name="Yang Z.L."/>
            <person name="Xu J."/>
            <person name="Martin F.M."/>
        </authorList>
    </citation>
    <scope>NUCLEOTIDE SEQUENCE</scope>
    <source>
        <strain evidence="1">KUC20120723A-06</strain>
    </source>
</reference>
<comment type="caution">
    <text evidence="1">The sequence shown here is derived from an EMBL/GenBank/DDBJ whole genome shotgun (WGS) entry which is preliminary data.</text>
</comment>
<gene>
    <name evidence="1" type="ORF">BV22DRAFT_1016570</name>
</gene>
<protein>
    <submittedName>
        <fullName evidence="1">Uncharacterized protein</fullName>
    </submittedName>
</protein>
<name>A0ACB8BBK4_9AGAM</name>